<evidence type="ECO:0000256" key="1">
    <source>
        <dbReference type="SAM" id="MobiDB-lite"/>
    </source>
</evidence>
<feature type="region of interest" description="Disordered" evidence="1">
    <location>
        <begin position="129"/>
        <end position="158"/>
    </location>
</feature>
<dbReference type="Proteomes" id="UP000199055">
    <property type="component" value="Unassembled WGS sequence"/>
</dbReference>
<dbReference type="EMBL" id="FOET01000001">
    <property type="protein sequence ID" value="SEP72828.1"/>
    <property type="molecule type" value="Genomic_DNA"/>
</dbReference>
<keyword evidence="3" id="KW-1185">Reference proteome</keyword>
<protein>
    <recommendedName>
        <fullName evidence="4">Nucleopolyhedrovirus P10 family protein</fullName>
    </recommendedName>
</protein>
<evidence type="ECO:0000313" key="3">
    <source>
        <dbReference type="Proteomes" id="UP000199055"/>
    </source>
</evidence>
<evidence type="ECO:0008006" key="4">
    <source>
        <dbReference type="Google" id="ProtNLM"/>
    </source>
</evidence>
<accession>A0A1H9AA19</accession>
<dbReference type="RefSeq" id="WP_093655512.1">
    <property type="nucleotide sequence ID" value="NZ_FOET01000001.1"/>
</dbReference>
<name>A0A1H9AA19_9ACTN</name>
<organism evidence="2 3">
    <name type="scientific">Streptomyces radiopugnans</name>
    <dbReference type="NCBI Taxonomy" id="403935"/>
    <lineage>
        <taxon>Bacteria</taxon>
        <taxon>Bacillati</taxon>
        <taxon>Actinomycetota</taxon>
        <taxon>Actinomycetes</taxon>
        <taxon>Kitasatosporales</taxon>
        <taxon>Streptomycetaceae</taxon>
        <taxon>Streptomyces</taxon>
    </lineage>
</organism>
<proteinExistence type="predicted"/>
<dbReference type="STRING" id="403935.SAMN05216481_101935"/>
<evidence type="ECO:0000313" key="2">
    <source>
        <dbReference type="EMBL" id="SEP72828.1"/>
    </source>
</evidence>
<dbReference type="AlphaFoldDB" id="A0A1H9AA19"/>
<gene>
    <name evidence="2" type="ORF">SAMN05216481_101935</name>
</gene>
<sequence>MATDQLAQAVRRQIGFGRLLPLGEAEDGTWIAERAAAGVLRQAADGLPGVRPGTLRLSPAEPGAGGRPAVPMPPSALPPGPVRITAEFEAGTEEPLPAAAGRLRAALAEAAERRLGLVVAAVDLRITGLLEGPDEGTPPEEPSGERAGGGKAPDTGEAGTAVGAATLAVPGVVRLAPELGGAARALRTVDTGPGDAAGAAPGRHVRVQFAVAADHRALDVARGVRGAVARAAAAGAPGPVTVAAVVTEVVTEVAAEVVRSPG</sequence>
<reference evidence="2 3" key="1">
    <citation type="submission" date="2016-10" db="EMBL/GenBank/DDBJ databases">
        <authorList>
            <person name="de Groot N.N."/>
        </authorList>
    </citation>
    <scope>NUCLEOTIDE SEQUENCE [LARGE SCALE GENOMIC DNA]</scope>
    <source>
        <strain evidence="2 3">CGMCC 4.3519</strain>
    </source>
</reference>